<accession>A0A0A9GBI0</accession>
<name>A0A0A9GBI0_ARUDO</name>
<protein>
    <submittedName>
        <fullName evidence="1">Uncharacterized protein</fullName>
    </submittedName>
</protein>
<proteinExistence type="predicted"/>
<reference evidence="1" key="1">
    <citation type="submission" date="2014-09" db="EMBL/GenBank/DDBJ databases">
        <authorList>
            <person name="Magalhaes I.L.F."/>
            <person name="Oliveira U."/>
            <person name="Santos F.R."/>
            <person name="Vidigal T.H.D.A."/>
            <person name="Brescovit A.D."/>
            <person name="Santos A.J."/>
        </authorList>
    </citation>
    <scope>NUCLEOTIDE SEQUENCE</scope>
    <source>
        <tissue evidence="1">Shoot tissue taken approximately 20 cm above the soil surface</tissue>
    </source>
</reference>
<sequence length="56" mass="6320">MIEPAPSPPELCRRTQSSTISFHFLTSSFTSCRTSPEGCLRKPFTCRPMSVSWRAL</sequence>
<dbReference type="AlphaFoldDB" id="A0A0A9GBI0"/>
<evidence type="ECO:0000313" key="1">
    <source>
        <dbReference type="EMBL" id="JAE21847.1"/>
    </source>
</evidence>
<organism evidence="1">
    <name type="scientific">Arundo donax</name>
    <name type="common">Giant reed</name>
    <name type="synonym">Donax arundinaceus</name>
    <dbReference type="NCBI Taxonomy" id="35708"/>
    <lineage>
        <taxon>Eukaryota</taxon>
        <taxon>Viridiplantae</taxon>
        <taxon>Streptophyta</taxon>
        <taxon>Embryophyta</taxon>
        <taxon>Tracheophyta</taxon>
        <taxon>Spermatophyta</taxon>
        <taxon>Magnoliopsida</taxon>
        <taxon>Liliopsida</taxon>
        <taxon>Poales</taxon>
        <taxon>Poaceae</taxon>
        <taxon>PACMAD clade</taxon>
        <taxon>Arundinoideae</taxon>
        <taxon>Arundineae</taxon>
        <taxon>Arundo</taxon>
    </lineage>
</organism>
<reference evidence="1" key="2">
    <citation type="journal article" date="2015" name="Data Brief">
        <title>Shoot transcriptome of the giant reed, Arundo donax.</title>
        <authorList>
            <person name="Barrero R.A."/>
            <person name="Guerrero F.D."/>
            <person name="Moolhuijzen P."/>
            <person name="Goolsby J.A."/>
            <person name="Tidwell J."/>
            <person name="Bellgard S.E."/>
            <person name="Bellgard M.I."/>
        </authorList>
    </citation>
    <scope>NUCLEOTIDE SEQUENCE</scope>
    <source>
        <tissue evidence="1">Shoot tissue taken approximately 20 cm above the soil surface</tissue>
    </source>
</reference>
<dbReference type="EMBL" id="GBRH01176049">
    <property type="protein sequence ID" value="JAE21847.1"/>
    <property type="molecule type" value="Transcribed_RNA"/>
</dbReference>